<dbReference type="InterPro" id="IPR018379">
    <property type="entry name" value="BEN_domain"/>
</dbReference>
<reference evidence="2 3" key="1">
    <citation type="journal article" date="2017" name="PLoS Biol.">
        <title>The sea cucumber genome provides insights into morphological evolution and visceral regeneration.</title>
        <authorList>
            <person name="Zhang X."/>
            <person name="Sun L."/>
            <person name="Yuan J."/>
            <person name="Sun Y."/>
            <person name="Gao Y."/>
            <person name="Zhang L."/>
            <person name="Li S."/>
            <person name="Dai H."/>
            <person name="Hamel J.F."/>
            <person name="Liu C."/>
            <person name="Yu Y."/>
            <person name="Liu S."/>
            <person name="Lin W."/>
            <person name="Guo K."/>
            <person name="Jin S."/>
            <person name="Xu P."/>
            <person name="Storey K.B."/>
            <person name="Huan P."/>
            <person name="Zhang T."/>
            <person name="Zhou Y."/>
            <person name="Zhang J."/>
            <person name="Lin C."/>
            <person name="Li X."/>
            <person name="Xing L."/>
            <person name="Huo D."/>
            <person name="Sun M."/>
            <person name="Wang L."/>
            <person name="Mercier A."/>
            <person name="Li F."/>
            <person name="Yang H."/>
            <person name="Xiang J."/>
        </authorList>
    </citation>
    <scope>NUCLEOTIDE SEQUENCE [LARGE SCALE GENOMIC DNA]</scope>
    <source>
        <strain evidence="2">Shaxun</strain>
        <tissue evidence="2">Muscle</tissue>
    </source>
</reference>
<dbReference type="AlphaFoldDB" id="A0A2G8JIG2"/>
<gene>
    <name evidence="2" type="ORF">BSL78_27664</name>
</gene>
<dbReference type="EMBL" id="MRZV01001884">
    <property type="protein sequence ID" value="PIK35508.1"/>
    <property type="molecule type" value="Genomic_DNA"/>
</dbReference>
<protein>
    <recommendedName>
        <fullName evidence="1">BEN domain-containing protein</fullName>
    </recommendedName>
</protein>
<organism evidence="2 3">
    <name type="scientific">Stichopus japonicus</name>
    <name type="common">Sea cucumber</name>
    <dbReference type="NCBI Taxonomy" id="307972"/>
    <lineage>
        <taxon>Eukaryota</taxon>
        <taxon>Metazoa</taxon>
        <taxon>Echinodermata</taxon>
        <taxon>Eleutherozoa</taxon>
        <taxon>Echinozoa</taxon>
        <taxon>Holothuroidea</taxon>
        <taxon>Aspidochirotacea</taxon>
        <taxon>Aspidochirotida</taxon>
        <taxon>Stichopodidae</taxon>
        <taxon>Apostichopus</taxon>
    </lineage>
</organism>
<comment type="caution">
    <text evidence="2">The sequence shown here is derived from an EMBL/GenBank/DDBJ whole genome shotgun (WGS) entry which is preliminary data.</text>
</comment>
<dbReference type="GO" id="GO:0003677">
    <property type="term" value="F:DNA binding"/>
    <property type="evidence" value="ECO:0007669"/>
    <property type="project" value="InterPro"/>
</dbReference>
<evidence type="ECO:0000259" key="1">
    <source>
        <dbReference type="PROSITE" id="PS51457"/>
    </source>
</evidence>
<name>A0A2G8JIG2_STIJA</name>
<evidence type="ECO:0000313" key="2">
    <source>
        <dbReference type="EMBL" id="PIK35508.1"/>
    </source>
</evidence>
<accession>A0A2G8JIG2</accession>
<feature type="domain" description="BEN" evidence="1">
    <location>
        <begin position="110"/>
        <end position="190"/>
    </location>
</feature>
<dbReference type="Proteomes" id="UP000230750">
    <property type="component" value="Unassembled WGS sequence"/>
</dbReference>
<feature type="non-terminal residue" evidence="2">
    <location>
        <position position="1"/>
    </location>
</feature>
<keyword evidence="3" id="KW-1185">Reference proteome</keyword>
<dbReference type="PROSITE" id="PS51457">
    <property type="entry name" value="BEN"/>
    <property type="match status" value="1"/>
</dbReference>
<proteinExistence type="predicted"/>
<sequence>ESQPVKCCDVSIQDVGLLKRLAGVLEANVKKSSQENNPHVTIRTNDVLQLEYCDPGHSSMDIERNTSCSTVSSFDEGMLFEDPGSNTSCSTVSDDEEMSPELTTIELVKGSSCRITREQLDQVIMTTVGRKPEVMVRRLLETVFSRKELLEGCAFEFVLRRIRKSGKESISQSQFRRVVNCKCAELRAKHTTK</sequence>
<evidence type="ECO:0000313" key="3">
    <source>
        <dbReference type="Proteomes" id="UP000230750"/>
    </source>
</evidence>